<gene>
    <name evidence="2" type="ORF">MRATA1EN1_LOCUS13720</name>
</gene>
<reference evidence="2" key="1">
    <citation type="submission" date="2023-04" db="EMBL/GenBank/DDBJ databases">
        <authorList>
            <consortium name="ELIXIR-Norway"/>
        </authorList>
    </citation>
    <scope>NUCLEOTIDE SEQUENCE [LARGE SCALE GENOMIC DNA]</scope>
</reference>
<evidence type="ECO:0000313" key="2">
    <source>
        <dbReference type="EMBL" id="CAI9164758.1"/>
    </source>
</evidence>
<name>A0ABN8YTP7_RANTA</name>
<accession>A0ABN8YTP7</accession>
<feature type="compositionally biased region" description="Basic and acidic residues" evidence="1">
    <location>
        <begin position="70"/>
        <end position="101"/>
    </location>
</feature>
<feature type="region of interest" description="Disordered" evidence="1">
    <location>
        <begin position="43"/>
        <end position="156"/>
    </location>
</feature>
<sequence>MNSLLQFGYVLNLFAYQLFSQMVSNLLEATFLIHLTDCDVDPPQSHRRPGIGEGVKGQVGGAGVPAGEETGLKDGIQRRRGERKEGVHHSQRGSEEAEPPGRGDSPVGRGEMLGAPLKELHGDIPGDFQPPSELRGSKARVTVTQPVLAARRPGEP</sequence>
<keyword evidence="3" id="KW-1185">Reference proteome</keyword>
<dbReference type="Proteomes" id="UP001176941">
    <property type="component" value="Chromosome 23"/>
</dbReference>
<proteinExistence type="predicted"/>
<feature type="compositionally biased region" description="Gly residues" evidence="1">
    <location>
        <begin position="51"/>
        <end position="64"/>
    </location>
</feature>
<dbReference type="EMBL" id="OX459959">
    <property type="protein sequence ID" value="CAI9164758.1"/>
    <property type="molecule type" value="Genomic_DNA"/>
</dbReference>
<organism evidence="2 3">
    <name type="scientific">Rangifer tarandus platyrhynchus</name>
    <name type="common">Svalbard reindeer</name>
    <dbReference type="NCBI Taxonomy" id="3082113"/>
    <lineage>
        <taxon>Eukaryota</taxon>
        <taxon>Metazoa</taxon>
        <taxon>Chordata</taxon>
        <taxon>Craniata</taxon>
        <taxon>Vertebrata</taxon>
        <taxon>Euteleostomi</taxon>
        <taxon>Mammalia</taxon>
        <taxon>Eutheria</taxon>
        <taxon>Laurasiatheria</taxon>
        <taxon>Artiodactyla</taxon>
        <taxon>Ruminantia</taxon>
        <taxon>Pecora</taxon>
        <taxon>Cervidae</taxon>
        <taxon>Odocoileinae</taxon>
        <taxon>Rangifer</taxon>
    </lineage>
</organism>
<evidence type="ECO:0000313" key="3">
    <source>
        <dbReference type="Proteomes" id="UP001176941"/>
    </source>
</evidence>
<protein>
    <submittedName>
        <fullName evidence="2">Uncharacterized protein</fullName>
    </submittedName>
</protein>
<evidence type="ECO:0000256" key="1">
    <source>
        <dbReference type="SAM" id="MobiDB-lite"/>
    </source>
</evidence>